<reference evidence="3" key="1">
    <citation type="submission" date="2018-05" db="EMBL/GenBank/DDBJ databases">
        <authorList>
            <person name="Lanie J.A."/>
            <person name="Ng W.-L."/>
            <person name="Kazmierczak K.M."/>
            <person name="Andrzejewski T.M."/>
            <person name="Davidsen T.M."/>
            <person name="Wayne K.J."/>
            <person name="Tettelin H."/>
            <person name="Glass J.I."/>
            <person name="Rusch D."/>
            <person name="Podicherti R."/>
            <person name="Tsui H.-C.T."/>
            <person name="Winkler M.E."/>
        </authorList>
    </citation>
    <scope>NUCLEOTIDE SEQUENCE</scope>
</reference>
<dbReference type="GO" id="GO:0015074">
    <property type="term" value="P:DNA integration"/>
    <property type="evidence" value="ECO:0007669"/>
    <property type="project" value="InterPro"/>
</dbReference>
<organism evidence="3">
    <name type="scientific">marine metagenome</name>
    <dbReference type="NCBI Taxonomy" id="408172"/>
    <lineage>
        <taxon>unclassified sequences</taxon>
        <taxon>metagenomes</taxon>
        <taxon>ecological metagenomes</taxon>
    </lineage>
</organism>
<evidence type="ECO:0000259" key="2">
    <source>
        <dbReference type="PROSITE" id="PS51900"/>
    </source>
</evidence>
<gene>
    <name evidence="3" type="ORF">METZ01_LOCUS340117</name>
</gene>
<feature type="domain" description="Core-binding (CB)" evidence="2">
    <location>
        <begin position="23"/>
        <end position="99"/>
    </location>
</feature>
<dbReference type="GO" id="GO:0003677">
    <property type="term" value="F:DNA binding"/>
    <property type="evidence" value="ECO:0007669"/>
    <property type="project" value="UniProtKB-KW"/>
</dbReference>
<dbReference type="SUPFAM" id="SSF47823">
    <property type="entry name" value="lambda integrase-like, N-terminal domain"/>
    <property type="match status" value="1"/>
</dbReference>
<dbReference type="InterPro" id="IPR004107">
    <property type="entry name" value="Integrase_SAM-like_N"/>
</dbReference>
<sequence>MGEEKYKDIKNSKNILEYNIFDKNTKNYLSSWLRYLELEKGFSKNTVLAYEKDLRKFLNFFCWYKNNKNIDLSNLSENDLKKIKEIDFDYKNLSLSRDE</sequence>
<keyword evidence="1" id="KW-0238">DNA-binding</keyword>
<dbReference type="Gene3D" id="1.10.150.130">
    <property type="match status" value="1"/>
</dbReference>
<dbReference type="AlphaFoldDB" id="A0A382QP33"/>
<protein>
    <recommendedName>
        <fullName evidence="2">Core-binding (CB) domain-containing protein</fullName>
    </recommendedName>
</protein>
<accession>A0A382QP33</accession>
<evidence type="ECO:0000313" key="3">
    <source>
        <dbReference type="EMBL" id="SVC87263.1"/>
    </source>
</evidence>
<dbReference type="InterPro" id="IPR010998">
    <property type="entry name" value="Integrase_recombinase_N"/>
</dbReference>
<evidence type="ECO:0000256" key="1">
    <source>
        <dbReference type="ARBA" id="ARBA00023125"/>
    </source>
</evidence>
<feature type="non-terminal residue" evidence="3">
    <location>
        <position position="99"/>
    </location>
</feature>
<dbReference type="PROSITE" id="PS51900">
    <property type="entry name" value="CB"/>
    <property type="match status" value="1"/>
</dbReference>
<name>A0A382QP33_9ZZZZ</name>
<dbReference type="EMBL" id="UINC01115902">
    <property type="protein sequence ID" value="SVC87263.1"/>
    <property type="molecule type" value="Genomic_DNA"/>
</dbReference>
<dbReference type="Pfam" id="PF02899">
    <property type="entry name" value="Phage_int_SAM_1"/>
    <property type="match status" value="1"/>
</dbReference>
<proteinExistence type="predicted"/>
<dbReference type="InterPro" id="IPR044068">
    <property type="entry name" value="CB"/>
</dbReference>